<dbReference type="RefSeq" id="WP_036588273.1">
    <property type="nucleotide sequence ID" value="NZ_CP076607.1"/>
</dbReference>
<keyword evidence="5" id="KW-1185">Reference proteome</keyword>
<evidence type="ECO:0000313" key="5">
    <source>
        <dbReference type="Proteomes" id="UP000683429"/>
    </source>
</evidence>
<dbReference type="Proteomes" id="UP000198809">
    <property type="component" value="Unassembled WGS sequence"/>
</dbReference>
<dbReference type="Proteomes" id="UP000683429">
    <property type="component" value="Chromosome"/>
</dbReference>
<dbReference type="OrthoDB" id="2595722at2"/>
<gene>
    <name evidence="2" type="ORF">KP014_20725</name>
    <name evidence="3" type="ORF">SAMN04487895_101636</name>
</gene>
<name>A0A1H8GTR4_9BACL</name>
<evidence type="ECO:0000313" key="2">
    <source>
        <dbReference type="EMBL" id="QWU14334.1"/>
    </source>
</evidence>
<reference evidence="2 5" key="2">
    <citation type="submission" date="2021-06" db="EMBL/GenBank/DDBJ databases">
        <title>Whole genome sequence of Paenibacillus sophorae DSM23020 for comparative genomics.</title>
        <authorList>
            <person name="Kim M.-J."/>
            <person name="Lee G."/>
            <person name="Shin J.-H."/>
        </authorList>
    </citation>
    <scope>NUCLEOTIDE SEQUENCE [LARGE SCALE GENOMIC DNA]</scope>
    <source>
        <strain evidence="2 5">DSM 23020</strain>
    </source>
</reference>
<feature type="compositionally biased region" description="Polar residues" evidence="1">
    <location>
        <begin position="284"/>
        <end position="294"/>
    </location>
</feature>
<feature type="region of interest" description="Disordered" evidence="1">
    <location>
        <begin position="268"/>
        <end position="322"/>
    </location>
</feature>
<sequence>MTNEKTLQEAQNVVHIEGIVKEVRIEEDKLPMPDGRELIKGEVDIQVDENSIHTINVFSFKLKKGTTDINSIYKGIKTIQEELKEGDRVRVTQGKVDLNEYIGQDDKLKSYPKINSNFINRVKDNEEFNPQATFSLDMMVANVKEETKDGEETGRAIIKGYIPMYNGSVIPFEVVVANPHAVNYVTNNYEKGLTVSVHGKIVNQTIVTKRLVEVGFGEPQEKIDRKTVREYLVEGGSVPLDEDDKNAFDVELVKKALKYREEVYIQGMRDKKKAKEQRNGGSGNNNNDPFSSANTKKDPFAPDENTFGAGKPIDISDDDLPF</sequence>
<dbReference type="EMBL" id="CP076607">
    <property type="protein sequence ID" value="QWU14334.1"/>
    <property type="molecule type" value="Genomic_DNA"/>
</dbReference>
<dbReference type="AlphaFoldDB" id="A0A1H8GTR4"/>
<proteinExistence type="predicted"/>
<protein>
    <recommendedName>
        <fullName evidence="6">Single-stranded DNA-binding protein</fullName>
    </recommendedName>
</protein>
<evidence type="ECO:0000313" key="4">
    <source>
        <dbReference type="Proteomes" id="UP000198809"/>
    </source>
</evidence>
<accession>A0A1H8GTR4</accession>
<dbReference type="STRING" id="1333845.SAMN04487895_101636"/>
<dbReference type="EMBL" id="FODH01000001">
    <property type="protein sequence ID" value="SEN47179.1"/>
    <property type="molecule type" value="Genomic_DNA"/>
</dbReference>
<evidence type="ECO:0000313" key="3">
    <source>
        <dbReference type="EMBL" id="SEN47179.1"/>
    </source>
</evidence>
<evidence type="ECO:0000256" key="1">
    <source>
        <dbReference type="SAM" id="MobiDB-lite"/>
    </source>
</evidence>
<evidence type="ECO:0008006" key="6">
    <source>
        <dbReference type="Google" id="ProtNLM"/>
    </source>
</evidence>
<reference evidence="3 4" key="1">
    <citation type="submission" date="2016-10" db="EMBL/GenBank/DDBJ databases">
        <authorList>
            <person name="de Groot N.N."/>
        </authorList>
    </citation>
    <scope>NUCLEOTIDE SEQUENCE [LARGE SCALE GENOMIC DNA]</scope>
    <source>
        <strain evidence="3 4">CGMCC 1.10238</strain>
    </source>
</reference>
<organism evidence="3 4">
    <name type="scientific">Paenibacillus sophorae</name>
    <dbReference type="NCBI Taxonomy" id="1333845"/>
    <lineage>
        <taxon>Bacteria</taxon>
        <taxon>Bacillati</taxon>
        <taxon>Bacillota</taxon>
        <taxon>Bacilli</taxon>
        <taxon>Bacillales</taxon>
        <taxon>Paenibacillaceae</taxon>
        <taxon>Paenibacillus</taxon>
    </lineage>
</organism>